<dbReference type="GO" id="GO:0003700">
    <property type="term" value="F:DNA-binding transcription factor activity"/>
    <property type="evidence" value="ECO:0007669"/>
    <property type="project" value="InterPro"/>
</dbReference>
<evidence type="ECO:0000256" key="11">
    <source>
        <dbReference type="ARBA" id="ARBA00023242"/>
    </source>
</evidence>
<protein>
    <recommendedName>
        <fullName evidence="13">WRKY domain-containing protein</fullName>
    </recommendedName>
</protein>
<dbReference type="Pfam" id="PF18052">
    <property type="entry name" value="Rx_N"/>
    <property type="match status" value="1"/>
</dbReference>
<dbReference type="PANTHER" id="PTHR32096:SF146">
    <property type="entry name" value="WRKY TRANSCRIPTION FACTOR 19-RELATED"/>
    <property type="match status" value="1"/>
</dbReference>
<dbReference type="Gene3D" id="2.20.25.80">
    <property type="entry name" value="WRKY domain"/>
    <property type="match status" value="1"/>
</dbReference>
<name>A0A835EPL3_9POAL</name>
<dbReference type="Gene3D" id="1.20.5.4130">
    <property type="match status" value="1"/>
</dbReference>
<evidence type="ECO:0000256" key="1">
    <source>
        <dbReference type="ARBA" id="ARBA00004123"/>
    </source>
</evidence>
<feature type="compositionally biased region" description="Polar residues" evidence="12">
    <location>
        <begin position="664"/>
        <end position="673"/>
    </location>
</feature>
<dbReference type="GO" id="GO:0000166">
    <property type="term" value="F:nucleotide binding"/>
    <property type="evidence" value="ECO:0007669"/>
    <property type="project" value="UniProtKB-KW"/>
</dbReference>
<accession>A0A835EPL3</accession>
<dbReference type="Gene3D" id="3.80.10.10">
    <property type="entry name" value="Ribonuclease Inhibitor"/>
    <property type="match status" value="1"/>
</dbReference>
<sequence>MEDQTRPLDGTISKIPGKLDRLLCHCPILPKGVEDEILLIKHDIEEILAILSNLEDDHAIMVRCWRKEARELSYDMEDFIDQYEHADPGSLTCSIPRRMITQRLKRRTTLYMLHEKLRRRLWMANKIREFSARVQELLQRHNLYNLGSIVGSTSRRCTGVRGQDKQEISRAYFNELVCRKMIQPVLTNHNGEVLSIVVHHMVLNLIVEYKSMEENFISVVHHSQANSTLADKVRRLSIHFGNAEDAIAPTNMRLSQVRTAYFGVFRCMPSIVQFRLLQVLILHFWGDEDSISLDLTRISELFRLRYLKVSSNVTLDLHTKFRGLPYLETLTIDARVREVPSDIFHLTGLLHLSLPMQTNLPNGIGRMTSLHTLQYFDLSTNMMENVHSLSMLTNLRELLLTCSTVQPGNLNNKMQFLLNSVLGRLSNLTSLNLVSQTSSYANSLDDADATRITISGGFSSVSTAPTLLQSLDVSPRICIFFCIPKWIGQLHKLCVLKIGVKKLVMGAVDVLKGLPALAVLSLYVQTKPASRIVIGKTGFLVIRYFKFNCCVPLLKFEKDAMPNLRKLKLVFNVHSSDQLTRIPIGINLLSELKEVSAKISGVGPDRSHRKAVELAFTEAIRVPARCQRVHVLCVENIIAHKEGQSSIAIIDEKDSNEHTCDQPALSNHQSSESIVRADEKQPSRASSLCSSTRRKVVLSNPDDDGYSWRKYFQKDVLGTKHPRSYYRCNYRHTKGCMATKQVQRTDADMLVFDVVDIGQHTCNKQAAQSADENKSTEAPLESANSQVSRMVSAEDMIASNIGNIEVFQDQEMVEPLNECQFESD</sequence>
<comment type="caution">
    <text evidence="14">The sequence shown here is derived from an EMBL/GenBank/DDBJ whole genome shotgun (WGS) entry which is preliminary data.</text>
</comment>
<dbReference type="Pfam" id="PF03106">
    <property type="entry name" value="WRKY"/>
    <property type="match status" value="1"/>
</dbReference>
<reference evidence="14" key="1">
    <citation type="submission" date="2020-07" db="EMBL/GenBank/DDBJ databases">
        <title>Genome sequence and genetic diversity analysis of an under-domesticated orphan crop, white fonio (Digitaria exilis).</title>
        <authorList>
            <person name="Bennetzen J.L."/>
            <person name="Chen S."/>
            <person name="Ma X."/>
            <person name="Wang X."/>
            <person name="Yssel A.E.J."/>
            <person name="Chaluvadi S.R."/>
            <person name="Johnson M."/>
            <person name="Gangashetty P."/>
            <person name="Hamidou F."/>
            <person name="Sanogo M.D."/>
            <person name="Zwaenepoel A."/>
            <person name="Wallace J."/>
            <person name="Van De Peer Y."/>
            <person name="Van Deynze A."/>
        </authorList>
    </citation>
    <scope>NUCLEOTIDE SEQUENCE</scope>
    <source>
        <tissue evidence="14">Leaves</tissue>
    </source>
</reference>
<keyword evidence="4" id="KW-0677">Repeat</keyword>
<dbReference type="Pfam" id="PF23598">
    <property type="entry name" value="LRR_14"/>
    <property type="match status" value="1"/>
</dbReference>
<dbReference type="InterPro" id="IPR032675">
    <property type="entry name" value="LRR_dom_sf"/>
</dbReference>
<keyword evidence="5" id="KW-0547">Nucleotide-binding</keyword>
<keyword evidence="10" id="KW-0804">Transcription</keyword>
<keyword evidence="9" id="KW-0238">DNA-binding</keyword>
<evidence type="ECO:0000256" key="6">
    <source>
        <dbReference type="ARBA" id="ARBA00022821"/>
    </source>
</evidence>
<comment type="subcellular location">
    <subcellularLocation>
        <location evidence="1">Nucleus</location>
    </subcellularLocation>
</comment>
<feature type="region of interest" description="Disordered" evidence="12">
    <location>
        <begin position="766"/>
        <end position="787"/>
    </location>
</feature>
<evidence type="ECO:0000259" key="13">
    <source>
        <dbReference type="PROSITE" id="PS50811"/>
    </source>
</evidence>
<dbReference type="InterPro" id="IPR041118">
    <property type="entry name" value="Rx_N"/>
</dbReference>
<gene>
    <name evidence="14" type="ORF">HU200_029015</name>
</gene>
<evidence type="ECO:0000256" key="9">
    <source>
        <dbReference type="ARBA" id="ARBA00023125"/>
    </source>
</evidence>
<dbReference type="PANTHER" id="PTHR32096">
    <property type="entry name" value="WRKY TRANSCRIPTION FACTOR 30-RELATED-RELATED"/>
    <property type="match status" value="1"/>
</dbReference>
<dbReference type="InterPro" id="IPR044810">
    <property type="entry name" value="WRKY_plant"/>
</dbReference>
<keyword evidence="6" id="KW-0611">Plant defense</keyword>
<comment type="similarity">
    <text evidence="2">Belongs to the disease resistance NB-LRR family.</text>
</comment>
<keyword evidence="11" id="KW-0539">Nucleus</keyword>
<keyword evidence="8" id="KW-0175">Coiled coil</keyword>
<evidence type="ECO:0000256" key="5">
    <source>
        <dbReference type="ARBA" id="ARBA00022741"/>
    </source>
</evidence>
<evidence type="ECO:0000256" key="8">
    <source>
        <dbReference type="ARBA" id="ARBA00023054"/>
    </source>
</evidence>
<dbReference type="Proteomes" id="UP000636709">
    <property type="component" value="Unassembled WGS sequence"/>
</dbReference>
<evidence type="ECO:0000256" key="7">
    <source>
        <dbReference type="ARBA" id="ARBA00023015"/>
    </source>
</evidence>
<dbReference type="SUPFAM" id="SSF52058">
    <property type="entry name" value="L domain-like"/>
    <property type="match status" value="1"/>
</dbReference>
<feature type="region of interest" description="Disordered" evidence="12">
    <location>
        <begin position="657"/>
        <end position="688"/>
    </location>
</feature>
<proteinExistence type="inferred from homology"/>
<dbReference type="SMART" id="SM00774">
    <property type="entry name" value="WRKY"/>
    <property type="match status" value="1"/>
</dbReference>
<keyword evidence="7" id="KW-0805">Transcription regulation</keyword>
<evidence type="ECO:0000313" key="15">
    <source>
        <dbReference type="Proteomes" id="UP000636709"/>
    </source>
</evidence>
<evidence type="ECO:0000256" key="10">
    <source>
        <dbReference type="ARBA" id="ARBA00023163"/>
    </source>
</evidence>
<dbReference type="SUPFAM" id="SSF118290">
    <property type="entry name" value="WRKY DNA-binding domain"/>
    <property type="match status" value="1"/>
</dbReference>
<evidence type="ECO:0000256" key="4">
    <source>
        <dbReference type="ARBA" id="ARBA00022737"/>
    </source>
</evidence>
<dbReference type="GO" id="GO:0000976">
    <property type="term" value="F:transcription cis-regulatory region binding"/>
    <property type="evidence" value="ECO:0007669"/>
    <property type="project" value="TreeGrafter"/>
</dbReference>
<evidence type="ECO:0000313" key="14">
    <source>
        <dbReference type="EMBL" id="KAF8711566.1"/>
    </source>
</evidence>
<evidence type="ECO:0000256" key="12">
    <source>
        <dbReference type="SAM" id="MobiDB-lite"/>
    </source>
</evidence>
<dbReference type="InterPro" id="IPR055414">
    <property type="entry name" value="LRR_R13L4/SHOC2-like"/>
</dbReference>
<keyword evidence="3" id="KW-0433">Leucine-rich repeat</keyword>
<keyword evidence="15" id="KW-1185">Reference proteome</keyword>
<feature type="domain" description="WRKY" evidence="13">
    <location>
        <begin position="703"/>
        <end position="765"/>
    </location>
</feature>
<dbReference type="OrthoDB" id="651345at2759"/>
<dbReference type="GO" id="GO:0005634">
    <property type="term" value="C:nucleus"/>
    <property type="evidence" value="ECO:0007669"/>
    <property type="project" value="UniProtKB-SubCell"/>
</dbReference>
<evidence type="ECO:0000256" key="3">
    <source>
        <dbReference type="ARBA" id="ARBA00022614"/>
    </source>
</evidence>
<dbReference type="InterPro" id="IPR036576">
    <property type="entry name" value="WRKY_dom_sf"/>
</dbReference>
<dbReference type="InterPro" id="IPR003657">
    <property type="entry name" value="WRKY_dom"/>
</dbReference>
<dbReference type="EMBL" id="JACEFO010001748">
    <property type="protein sequence ID" value="KAF8711566.1"/>
    <property type="molecule type" value="Genomic_DNA"/>
</dbReference>
<evidence type="ECO:0000256" key="2">
    <source>
        <dbReference type="ARBA" id="ARBA00008894"/>
    </source>
</evidence>
<dbReference type="GO" id="GO:0006952">
    <property type="term" value="P:defense response"/>
    <property type="evidence" value="ECO:0007669"/>
    <property type="project" value="UniProtKB-KW"/>
</dbReference>
<dbReference type="PROSITE" id="PS50811">
    <property type="entry name" value="WRKY"/>
    <property type="match status" value="1"/>
</dbReference>
<dbReference type="AlphaFoldDB" id="A0A835EPL3"/>
<organism evidence="14 15">
    <name type="scientific">Digitaria exilis</name>
    <dbReference type="NCBI Taxonomy" id="1010633"/>
    <lineage>
        <taxon>Eukaryota</taxon>
        <taxon>Viridiplantae</taxon>
        <taxon>Streptophyta</taxon>
        <taxon>Embryophyta</taxon>
        <taxon>Tracheophyta</taxon>
        <taxon>Spermatophyta</taxon>
        <taxon>Magnoliopsida</taxon>
        <taxon>Liliopsida</taxon>
        <taxon>Poales</taxon>
        <taxon>Poaceae</taxon>
        <taxon>PACMAD clade</taxon>
        <taxon>Panicoideae</taxon>
        <taxon>Panicodae</taxon>
        <taxon>Paniceae</taxon>
        <taxon>Anthephorinae</taxon>
        <taxon>Digitaria</taxon>
    </lineage>
</organism>